<evidence type="ECO:0000256" key="2">
    <source>
        <dbReference type="SAM" id="SignalP"/>
    </source>
</evidence>
<dbReference type="Pfam" id="PF07732">
    <property type="entry name" value="Cu-oxidase_3"/>
    <property type="match status" value="1"/>
</dbReference>
<protein>
    <recommendedName>
        <fullName evidence="7">Multicopper oxidase family protein</fullName>
    </recommendedName>
</protein>
<dbReference type="GO" id="GO:0042597">
    <property type="term" value="C:periplasmic space"/>
    <property type="evidence" value="ECO:0007669"/>
    <property type="project" value="UniProtKB-SubCell"/>
</dbReference>
<dbReference type="EMBL" id="QFZK01000023">
    <property type="protein sequence ID" value="RFO95085.1"/>
    <property type="molecule type" value="Genomic_DNA"/>
</dbReference>
<proteinExistence type="predicted"/>
<feature type="signal peptide" evidence="2">
    <location>
        <begin position="1"/>
        <end position="47"/>
    </location>
</feature>
<dbReference type="AlphaFoldDB" id="A0A3E1R6T8"/>
<evidence type="ECO:0000313" key="6">
    <source>
        <dbReference type="Proteomes" id="UP000260665"/>
    </source>
</evidence>
<feature type="domain" description="Plastocyanin-like" evidence="3">
    <location>
        <begin position="338"/>
        <end position="424"/>
    </location>
</feature>
<keyword evidence="6" id="KW-1185">Reference proteome</keyword>
<dbReference type="InterPro" id="IPR045087">
    <property type="entry name" value="Cu-oxidase_fam"/>
</dbReference>
<dbReference type="GO" id="GO:0005507">
    <property type="term" value="F:copper ion binding"/>
    <property type="evidence" value="ECO:0007669"/>
    <property type="project" value="InterPro"/>
</dbReference>
<dbReference type="Pfam" id="PF00394">
    <property type="entry name" value="Cu-oxidase"/>
    <property type="match status" value="1"/>
</dbReference>
<feature type="domain" description="Plastocyanin-like" evidence="4">
    <location>
        <begin position="124"/>
        <end position="225"/>
    </location>
</feature>
<dbReference type="Gene3D" id="2.60.40.420">
    <property type="entry name" value="Cupredoxins - blue copper proteins"/>
    <property type="match status" value="1"/>
</dbReference>
<dbReference type="InterPro" id="IPR008972">
    <property type="entry name" value="Cupredoxin"/>
</dbReference>
<accession>A0A3E1R6T8</accession>
<dbReference type="SUPFAM" id="SSF49503">
    <property type="entry name" value="Cupredoxins"/>
    <property type="match status" value="2"/>
</dbReference>
<comment type="caution">
    <text evidence="5">The sequence shown here is derived from an EMBL/GenBank/DDBJ whole genome shotgun (WGS) entry which is preliminary data.</text>
</comment>
<name>A0A3E1R6T8_9BURK</name>
<dbReference type="GO" id="GO:0016491">
    <property type="term" value="F:oxidoreductase activity"/>
    <property type="evidence" value="ECO:0007669"/>
    <property type="project" value="TreeGrafter"/>
</dbReference>
<dbReference type="Proteomes" id="UP000260665">
    <property type="component" value="Unassembled WGS sequence"/>
</dbReference>
<comment type="subcellular location">
    <subcellularLocation>
        <location evidence="1">Periplasm</location>
    </subcellularLocation>
</comment>
<reference evidence="5 6" key="1">
    <citation type="submission" date="2018-05" db="EMBL/GenBank/DDBJ databases">
        <title>Rhodoferax soyangensis sp.nov., isolated from an oligotrophic freshwater lake.</title>
        <authorList>
            <person name="Park M."/>
        </authorList>
    </citation>
    <scope>NUCLEOTIDE SEQUENCE [LARGE SCALE GENOMIC DNA]</scope>
    <source>
        <strain evidence="5 6">IMCC26218</strain>
    </source>
</reference>
<keyword evidence="2" id="KW-0732">Signal</keyword>
<feature type="chain" id="PRO_5017540937" description="Multicopper oxidase family protein" evidence="2">
    <location>
        <begin position="48"/>
        <end position="446"/>
    </location>
</feature>
<organism evidence="5 6">
    <name type="scientific">Rhodoferax lacus</name>
    <dbReference type="NCBI Taxonomy" id="2184758"/>
    <lineage>
        <taxon>Bacteria</taxon>
        <taxon>Pseudomonadati</taxon>
        <taxon>Pseudomonadota</taxon>
        <taxon>Betaproteobacteria</taxon>
        <taxon>Burkholderiales</taxon>
        <taxon>Comamonadaceae</taxon>
        <taxon>Rhodoferax</taxon>
    </lineage>
</organism>
<sequence>MSPAHKQPSKRDELNTGSQTMITKTFRKTLLTLAVLAALGAAGSASAAVYVQCGPNNNGVATDGSIQPAFRTGPAVTGSAECMHLTAGDGFISMADGRTLYTFGFADVSAKPVSDVILDTLAATFAAPTIELQQGKDFYLTLTNVSMAMRPDLFDPHTVHFHGFPQQPPVFDGMPEGSFGVNMGSSVTYYYKLNDPGTYMYHCHQEATEHMQMGMLGNLYVKPSQDEILKLTNPAPNPLNIPKTLNGRRLAGYVYNDGNASTGYHKAYPLQLGSMDHAFHELHLAVQPLPFKDMKDTYPMINGRGYPDTVNPAPLPAPLEKAEYLAAQNKTADSSQPVSSHISVDRGERILLRMTNLNVTNYYTITTQGLPMKVVGMGARQLKGPTGTELYYDTASVTLGGGESAEVLIDTSQVAAGTYFLYTTNLNFLSNFEQDYGGMMTEIVIN</sequence>
<dbReference type="InterPro" id="IPR001117">
    <property type="entry name" value="Cu-oxidase_2nd"/>
</dbReference>
<evidence type="ECO:0008006" key="7">
    <source>
        <dbReference type="Google" id="ProtNLM"/>
    </source>
</evidence>
<evidence type="ECO:0000313" key="5">
    <source>
        <dbReference type="EMBL" id="RFO95085.1"/>
    </source>
</evidence>
<dbReference type="InterPro" id="IPR011707">
    <property type="entry name" value="Cu-oxidase-like_N"/>
</dbReference>
<evidence type="ECO:0000256" key="1">
    <source>
        <dbReference type="ARBA" id="ARBA00004418"/>
    </source>
</evidence>
<dbReference type="PANTHER" id="PTHR11709">
    <property type="entry name" value="MULTI-COPPER OXIDASE"/>
    <property type="match status" value="1"/>
</dbReference>
<evidence type="ECO:0000259" key="3">
    <source>
        <dbReference type="Pfam" id="PF00394"/>
    </source>
</evidence>
<gene>
    <name evidence="5" type="ORF">DIC66_20220</name>
</gene>
<evidence type="ECO:0000259" key="4">
    <source>
        <dbReference type="Pfam" id="PF07732"/>
    </source>
</evidence>